<dbReference type="OrthoDB" id="9809288at2"/>
<dbReference type="Gene3D" id="3.40.109.10">
    <property type="entry name" value="NADH Oxidase"/>
    <property type="match status" value="1"/>
</dbReference>
<keyword evidence="7" id="KW-0520">NAD</keyword>
<keyword evidence="3" id="KW-0285">Flavoprotein</keyword>
<feature type="domain" description="Nitroreductase" evidence="8">
    <location>
        <begin position="33"/>
        <end position="219"/>
    </location>
</feature>
<gene>
    <name evidence="9" type="ORF">LC603019_00831</name>
</gene>
<name>A0A5E3ZX82_9ACTN</name>
<evidence type="ECO:0000256" key="5">
    <source>
        <dbReference type="ARBA" id="ARBA00022857"/>
    </source>
</evidence>
<dbReference type="SUPFAM" id="SSF55469">
    <property type="entry name" value="FMN-dependent nitroreductase-like"/>
    <property type="match status" value="1"/>
</dbReference>
<dbReference type="Pfam" id="PF00881">
    <property type="entry name" value="Nitroreductase"/>
    <property type="match status" value="1"/>
</dbReference>
<dbReference type="EMBL" id="LR584267">
    <property type="protein sequence ID" value="VHO00540.1"/>
    <property type="molecule type" value="Genomic_DNA"/>
</dbReference>
<evidence type="ECO:0000313" key="9">
    <source>
        <dbReference type="EMBL" id="VHO00540.1"/>
    </source>
</evidence>
<dbReference type="InterPro" id="IPR033878">
    <property type="entry name" value="NfsB-like"/>
</dbReference>
<evidence type="ECO:0000256" key="7">
    <source>
        <dbReference type="ARBA" id="ARBA00023027"/>
    </source>
</evidence>
<organism evidence="9 10">
    <name type="scientific">Lawsonella clevelandensis</name>
    <dbReference type="NCBI Taxonomy" id="1528099"/>
    <lineage>
        <taxon>Bacteria</taxon>
        <taxon>Bacillati</taxon>
        <taxon>Actinomycetota</taxon>
        <taxon>Actinomycetes</taxon>
        <taxon>Mycobacteriales</taxon>
        <taxon>Lawsonellaceae</taxon>
        <taxon>Lawsonella</taxon>
    </lineage>
</organism>
<keyword evidence="5" id="KW-0521">NADP</keyword>
<dbReference type="RefSeq" id="WP_053961984.1">
    <property type="nucleotide sequence ID" value="NZ_CAJPTR010000097.1"/>
</dbReference>
<dbReference type="CDD" id="cd02149">
    <property type="entry name" value="NfsB-like"/>
    <property type="match status" value="1"/>
</dbReference>
<evidence type="ECO:0000256" key="6">
    <source>
        <dbReference type="ARBA" id="ARBA00023002"/>
    </source>
</evidence>
<dbReference type="PANTHER" id="PTHR23026:SF125">
    <property type="entry name" value="OXYGEN-INSENSITIVE NAD(P)H NITROREDUCTASE"/>
    <property type="match status" value="1"/>
</dbReference>
<keyword evidence="6" id="KW-0560">Oxidoreductase</keyword>
<dbReference type="GO" id="GO:0046857">
    <property type="term" value="F:oxidoreductase activity, acting on other nitrogenous compounds as donors, with NAD or NADP as acceptor"/>
    <property type="evidence" value="ECO:0007669"/>
    <property type="project" value="TreeGrafter"/>
</dbReference>
<dbReference type="AlphaFoldDB" id="A0A5E3ZX82"/>
<dbReference type="GO" id="GO:0005829">
    <property type="term" value="C:cytosol"/>
    <property type="evidence" value="ECO:0007669"/>
    <property type="project" value="TreeGrafter"/>
</dbReference>
<dbReference type="GeneID" id="84894812"/>
<evidence type="ECO:0000256" key="1">
    <source>
        <dbReference type="ARBA" id="ARBA00001917"/>
    </source>
</evidence>
<comment type="similarity">
    <text evidence="2">Belongs to the nitroreductase family.</text>
</comment>
<evidence type="ECO:0000256" key="4">
    <source>
        <dbReference type="ARBA" id="ARBA00022643"/>
    </source>
</evidence>
<reference evidence="9 10" key="1">
    <citation type="submission" date="2019-04" db="EMBL/GenBank/DDBJ databases">
        <authorList>
            <person name="Seth-Smith MB H."/>
            <person name="Seth-Smith H."/>
        </authorList>
    </citation>
    <scope>NUCLEOTIDE SEQUENCE [LARGE SCALE GENOMIC DNA]</scope>
    <source>
        <strain evidence="9">USB-603019</strain>
    </source>
</reference>
<dbReference type="PANTHER" id="PTHR23026">
    <property type="entry name" value="NADPH NITROREDUCTASE"/>
    <property type="match status" value="1"/>
</dbReference>
<evidence type="ECO:0000256" key="2">
    <source>
        <dbReference type="ARBA" id="ARBA00007118"/>
    </source>
</evidence>
<keyword evidence="4" id="KW-0288">FMN</keyword>
<evidence type="ECO:0000256" key="3">
    <source>
        <dbReference type="ARBA" id="ARBA00022630"/>
    </source>
</evidence>
<accession>A0A5E3ZX82</accession>
<comment type="cofactor">
    <cofactor evidence="1">
        <name>FMN</name>
        <dbReference type="ChEBI" id="CHEBI:58210"/>
    </cofactor>
</comment>
<dbReference type="GO" id="GO:0046256">
    <property type="term" value="P:2,4,6-trinitrotoluene catabolic process"/>
    <property type="evidence" value="ECO:0007669"/>
    <property type="project" value="TreeGrafter"/>
</dbReference>
<evidence type="ECO:0000259" key="8">
    <source>
        <dbReference type="Pfam" id="PF00881"/>
    </source>
</evidence>
<dbReference type="InterPro" id="IPR000415">
    <property type="entry name" value="Nitroreductase-like"/>
</dbReference>
<protein>
    <submittedName>
        <fullName evidence="9">NAD(P)H nitroreductase</fullName>
    </submittedName>
</protein>
<sequence length="240" mass="27655">MSTDPTQHLPNQPGVPNLTPCMTAEQVVQLLHNRYTAKKYNPTMRVSEEDFAAIIEAGRMSPSSMGFEPWHFVRINNRNLINDMLPHMWGAVGKLEDASHFVALLGRNVDQMKPYSSYLTHIHEDVQKYPHEGLDARMDRYVTFINEDQDFQTDREKNLWVDKQVYMALGNMLTMSAAMGIDSTPIEGFQKRPLEELLTDRGVYDPEEFHLTVFVCFGYSDAEHRMKTRRPTSEVLTVID</sequence>
<keyword evidence="10" id="KW-1185">Reference proteome</keyword>
<proteinExistence type="inferred from homology"/>
<evidence type="ECO:0000313" key="10">
    <source>
        <dbReference type="Proteomes" id="UP000324288"/>
    </source>
</evidence>
<dbReference type="Proteomes" id="UP000324288">
    <property type="component" value="Chromosome"/>
</dbReference>
<dbReference type="InterPro" id="IPR050627">
    <property type="entry name" value="Nitroreductase/BluB"/>
</dbReference>
<dbReference type="InterPro" id="IPR029479">
    <property type="entry name" value="Nitroreductase"/>
</dbReference>